<dbReference type="InterPro" id="IPR032816">
    <property type="entry name" value="VTT_dom"/>
</dbReference>
<dbReference type="Proteomes" id="UP001189429">
    <property type="component" value="Unassembled WGS sequence"/>
</dbReference>
<dbReference type="PANTHER" id="PTHR46826:SF1">
    <property type="entry name" value="TVP38_TMEM64 FAMILY MEMBRANE PROTEIN YDJX"/>
    <property type="match status" value="1"/>
</dbReference>
<proteinExistence type="predicted"/>
<reference evidence="3" key="1">
    <citation type="submission" date="2023-10" db="EMBL/GenBank/DDBJ databases">
        <authorList>
            <person name="Chen Y."/>
            <person name="Shah S."/>
            <person name="Dougan E. K."/>
            <person name="Thang M."/>
            <person name="Chan C."/>
        </authorList>
    </citation>
    <scope>NUCLEOTIDE SEQUENCE [LARGE SCALE GENOMIC DNA]</scope>
</reference>
<dbReference type="PANTHER" id="PTHR46826">
    <property type="match status" value="1"/>
</dbReference>
<evidence type="ECO:0000259" key="2">
    <source>
        <dbReference type="Pfam" id="PF09335"/>
    </source>
</evidence>
<protein>
    <recommendedName>
        <fullName evidence="2">VTT domain-containing protein</fullName>
    </recommendedName>
</protein>
<sequence length="281" mass="30032">MPFCVRFVALRPSSSSTNEGTLCRGAPASNRLAGWGAYGPGVLADRARRRMHPVIPPGQGRPRAARRWPRGGAACWLGDARLRPRAGWGAGGRGPAGATAKWGHRAPIRAGAGGLWANLLRARVRADAAHGGCARHALHGCRRLHLGCAVESYVLVSLGVIGSAACGFFLSRFVVRPQVQRIFSNRQEVQRICAAVGQQGFRVALLCRLSLVLPTAVGTFVLGALTDIRFLDFFGATLLGSVPEAWAVVYLASSVKEGVPCRTASSLGMCIWWPLWPSSCW</sequence>
<keyword evidence="1" id="KW-1133">Transmembrane helix</keyword>
<feature type="transmembrane region" description="Helical" evidence="1">
    <location>
        <begin position="153"/>
        <end position="175"/>
    </location>
</feature>
<organism evidence="3 4">
    <name type="scientific">Prorocentrum cordatum</name>
    <dbReference type="NCBI Taxonomy" id="2364126"/>
    <lineage>
        <taxon>Eukaryota</taxon>
        <taxon>Sar</taxon>
        <taxon>Alveolata</taxon>
        <taxon>Dinophyceae</taxon>
        <taxon>Prorocentrales</taxon>
        <taxon>Prorocentraceae</taxon>
        <taxon>Prorocentrum</taxon>
    </lineage>
</organism>
<feature type="domain" description="VTT" evidence="2">
    <location>
        <begin position="153"/>
        <end position="252"/>
    </location>
</feature>
<dbReference type="Pfam" id="PF09335">
    <property type="entry name" value="VTT_dom"/>
    <property type="match status" value="1"/>
</dbReference>
<gene>
    <name evidence="3" type="ORF">PCOR1329_LOCUS55715</name>
</gene>
<evidence type="ECO:0000313" key="3">
    <source>
        <dbReference type="EMBL" id="CAK0869310.1"/>
    </source>
</evidence>
<accession>A0ABN9V8L9</accession>
<keyword evidence="1" id="KW-0812">Transmembrane</keyword>
<evidence type="ECO:0000256" key="1">
    <source>
        <dbReference type="SAM" id="Phobius"/>
    </source>
</evidence>
<name>A0ABN9V8L9_9DINO</name>
<dbReference type="EMBL" id="CAUYUJ010016838">
    <property type="protein sequence ID" value="CAK0869310.1"/>
    <property type="molecule type" value="Genomic_DNA"/>
</dbReference>
<keyword evidence="1" id="KW-0472">Membrane</keyword>
<comment type="caution">
    <text evidence="3">The sequence shown here is derived from an EMBL/GenBank/DDBJ whole genome shotgun (WGS) entry which is preliminary data.</text>
</comment>
<dbReference type="InterPro" id="IPR053240">
    <property type="entry name" value="VTT_domain"/>
</dbReference>
<evidence type="ECO:0000313" key="4">
    <source>
        <dbReference type="Proteomes" id="UP001189429"/>
    </source>
</evidence>
<keyword evidence="4" id="KW-1185">Reference proteome</keyword>